<evidence type="ECO:0000313" key="2">
    <source>
        <dbReference type="Proteomes" id="UP001159363"/>
    </source>
</evidence>
<dbReference type="EMBL" id="JARBHB010000001">
    <property type="protein sequence ID" value="KAJ8898536.1"/>
    <property type="molecule type" value="Genomic_DNA"/>
</dbReference>
<organism evidence="1 2">
    <name type="scientific">Dryococelus australis</name>
    <dbReference type="NCBI Taxonomy" id="614101"/>
    <lineage>
        <taxon>Eukaryota</taxon>
        <taxon>Metazoa</taxon>
        <taxon>Ecdysozoa</taxon>
        <taxon>Arthropoda</taxon>
        <taxon>Hexapoda</taxon>
        <taxon>Insecta</taxon>
        <taxon>Pterygota</taxon>
        <taxon>Neoptera</taxon>
        <taxon>Polyneoptera</taxon>
        <taxon>Phasmatodea</taxon>
        <taxon>Verophasmatodea</taxon>
        <taxon>Anareolatae</taxon>
        <taxon>Phasmatidae</taxon>
        <taxon>Eurycanthinae</taxon>
        <taxon>Dryococelus</taxon>
    </lineage>
</organism>
<proteinExistence type="predicted"/>
<protein>
    <submittedName>
        <fullName evidence="1">Uncharacterized protein</fullName>
    </submittedName>
</protein>
<dbReference type="Proteomes" id="UP001159363">
    <property type="component" value="Chromosome 1"/>
</dbReference>
<name>A0ABQ9IQ39_9NEOP</name>
<keyword evidence="2" id="KW-1185">Reference proteome</keyword>
<comment type="caution">
    <text evidence="1">The sequence shown here is derived from an EMBL/GenBank/DDBJ whole genome shotgun (WGS) entry which is preliminary data.</text>
</comment>
<accession>A0ABQ9IQ39</accession>
<evidence type="ECO:0000313" key="1">
    <source>
        <dbReference type="EMBL" id="KAJ8898536.1"/>
    </source>
</evidence>
<gene>
    <name evidence="1" type="ORF">PR048_003896</name>
</gene>
<sequence>MAWAANRTSWYSTNATGEPPFPCMRRRQKPGKLCTHRQKKTNNVHVNRKLKEGVIDTGRVVTRISQTQEKLPKLLVVRCMDGYGIQTNEDSEGEAVGMIIFLTSPLPATEVCTSHYRFPSVFQQLSYRFSNTEEVHPCPRSCAYKEQGTDLWVAVQTSRVNISPQVFHPLVESMPQGVAALRRARGDPTRNYTCIPYAYKDMTHPEFDIVADLFLDIGLATGLGLTSKLVEGNRLEYVFRQKVLIFGLRDLCQADLAGMILYATLQVARHVAQIGVHLQSASTPHYTYAACRYSGYYLLETVFKIEKKLDTCKAKAKVGDYVWILRVKGKFSKSYTPNWSTEVYRILQDCQDLPSRTKELLSLRLEWNQVLRVVS</sequence>
<reference evidence="1 2" key="1">
    <citation type="submission" date="2023-02" db="EMBL/GenBank/DDBJ databases">
        <title>LHISI_Scaffold_Assembly.</title>
        <authorList>
            <person name="Stuart O.P."/>
            <person name="Cleave R."/>
            <person name="Magrath M.J.L."/>
            <person name="Mikheyev A.S."/>
        </authorList>
    </citation>
    <scope>NUCLEOTIDE SEQUENCE [LARGE SCALE GENOMIC DNA]</scope>
    <source>
        <strain evidence="1">Daus_M_001</strain>
        <tissue evidence="1">Leg muscle</tissue>
    </source>
</reference>